<comment type="similarity">
    <text evidence="1">Belongs to the class-A beta-lactamase family.</text>
</comment>
<dbReference type="PANTHER" id="PTHR43283">
    <property type="entry name" value="BETA-LACTAMASE-RELATED"/>
    <property type="match status" value="1"/>
</dbReference>
<evidence type="ECO:0000256" key="2">
    <source>
        <dbReference type="ARBA" id="ARBA00022801"/>
    </source>
</evidence>
<dbReference type="GeneID" id="19269559"/>
<dbReference type="EMBL" id="KI912111">
    <property type="protein sequence ID" value="ETS82670.1"/>
    <property type="molecule type" value="Genomic_DNA"/>
</dbReference>
<name>W3X9D4_PESFW</name>
<dbReference type="PANTHER" id="PTHR43283:SF17">
    <property type="entry name" value="(LOVD), PUTATIVE (AFU_ORTHOLOGUE AFUA_5G00920)-RELATED"/>
    <property type="match status" value="1"/>
</dbReference>
<dbReference type="GO" id="GO:0016787">
    <property type="term" value="F:hydrolase activity"/>
    <property type="evidence" value="ECO:0007669"/>
    <property type="project" value="UniProtKB-KW"/>
</dbReference>
<accession>W3X9D4</accession>
<dbReference type="InParanoid" id="W3X9D4"/>
<proteinExistence type="inferred from homology"/>
<keyword evidence="2" id="KW-0378">Hydrolase</keyword>
<dbReference type="SUPFAM" id="SSF56601">
    <property type="entry name" value="beta-lactamase/transpeptidase-like"/>
    <property type="match status" value="1"/>
</dbReference>
<dbReference type="InterPro" id="IPR012338">
    <property type="entry name" value="Beta-lactam/transpept-like"/>
</dbReference>
<protein>
    <recommendedName>
        <fullName evidence="3">Beta-lactamase-related domain-containing protein</fullName>
    </recommendedName>
</protein>
<dbReference type="Proteomes" id="UP000030651">
    <property type="component" value="Unassembled WGS sequence"/>
</dbReference>
<dbReference type="InterPro" id="IPR050789">
    <property type="entry name" value="Diverse_Enzym_Activities"/>
</dbReference>
<dbReference type="RefSeq" id="XP_007831318.1">
    <property type="nucleotide sequence ID" value="XM_007833127.1"/>
</dbReference>
<sequence>MFDQLLRDAVSTGLIPGAILYAQSADGALDWSQAISGSSAQYVKEAKLEIASLTKLITIIATLQLVEKEVLKLDQNVEDLIPTFARIEVLDGFDANGSPLLHKRRNSITVNKLLTHTSGAAYPVVDARLNDYKRCKGQDTSGSGTVDDSFGLPLSFEPGEGWSYGPGIDRMGQVIEKVTGLTLEQYFQQHIFSPLGMATASFWARPDVPMAAYSPVDGQLSHDHGRPTFTTGLTECHGGQGLVMSIPDFAKVLRSLLMDDGVLLKPETAALMFEPHLSLGPRTMLLDKIQAAEWTVGDIPSTGEYSWSLGGLLIDGDSHAFRRRNTLTWSGAVNLFWFIDRAAGVYGVLGLQIMPPSDPKVQYLIKAFEEEVYRKAGRLVKF</sequence>
<dbReference type="AlphaFoldDB" id="W3X9D4"/>
<keyword evidence="5" id="KW-1185">Reference proteome</keyword>
<dbReference type="eggNOG" id="ENOG502S4UR">
    <property type="taxonomic scope" value="Eukaryota"/>
</dbReference>
<evidence type="ECO:0000313" key="5">
    <source>
        <dbReference type="Proteomes" id="UP000030651"/>
    </source>
</evidence>
<evidence type="ECO:0000256" key="1">
    <source>
        <dbReference type="ARBA" id="ARBA00009009"/>
    </source>
</evidence>
<dbReference type="OrthoDB" id="428260at2759"/>
<reference evidence="5" key="1">
    <citation type="journal article" date="2015" name="BMC Genomics">
        <title>Genomic and transcriptomic analysis of the endophytic fungus Pestalotiopsis fici reveals its lifestyle and high potential for synthesis of natural products.</title>
        <authorList>
            <person name="Wang X."/>
            <person name="Zhang X."/>
            <person name="Liu L."/>
            <person name="Xiang M."/>
            <person name="Wang W."/>
            <person name="Sun X."/>
            <person name="Che Y."/>
            <person name="Guo L."/>
            <person name="Liu G."/>
            <person name="Guo L."/>
            <person name="Wang C."/>
            <person name="Yin W.B."/>
            <person name="Stadler M."/>
            <person name="Zhang X."/>
            <person name="Liu X."/>
        </authorList>
    </citation>
    <scope>NUCLEOTIDE SEQUENCE [LARGE SCALE GENOMIC DNA]</scope>
    <source>
        <strain evidence="5">W106-1 / CGMCC3.15140</strain>
    </source>
</reference>
<evidence type="ECO:0000259" key="3">
    <source>
        <dbReference type="Pfam" id="PF00144"/>
    </source>
</evidence>
<organism evidence="4 5">
    <name type="scientific">Pestalotiopsis fici (strain W106-1 / CGMCC3.15140)</name>
    <dbReference type="NCBI Taxonomy" id="1229662"/>
    <lineage>
        <taxon>Eukaryota</taxon>
        <taxon>Fungi</taxon>
        <taxon>Dikarya</taxon>
        <taxon>Ascomycota</taxon>
        <taxon>Pezizomycotina</taxon>
        <taxon>Sordariomycetes</taxon>
        <taxon>Xylariomycetidae</taxon>
        <taxon>Amphisphaeriales</taxon>
        <taxon>Sporocadaceae</taxon>
        <taxon>Pestalotiopsis</taxon>
    </lineage>
</organism>
<gene>
    <name evidence="4" type="ORF">PFICI_04546</name>
</gene>
<dbReference type="Pfam" id="PF00144">
    <property type="entry name" value="Beta-lactamase"/>
    <property type="match status" value="1"/>
</dbReference>
<dbReference type="OMA" id="YSHAAGH"/>
<dbReference type="InterPro" id="IPR001466">
    <property type="entry name" value="Beta-lactam-related"/>
</dbReference>
<dbReference type="HOGENOM" id="CLU_020027_11_1_1"/>
<evidence type="ECO:0000313" key="4">
    <source>
        <dbReference type="EMBL" id="ETS82670.1"/>
    </source>
</evidence>
<feature type="domain" description="Beta-lactamase-related" evidence="3">
    <location>
        <begin position="26"/>
        <end position="356"/>
    </location>
</feature>
<dbReference type="KEGG" id="pfy:PFICI_04546"/>
<dbReference type="Gene3D" id="3.40.710.10">
    <property type="entry name" value="DD-peptidase/beta-lactamase superfamily"/>
    <property type="match status" value="1"/>
</dbReference>